<evidence type="ECO:0000313" key="2">
    <source>
        <dbReference type="EMBL" id="RRI02296.1"/>
    </source>
</evidence>
<reference evidence="2 3" key="1">
    <citation type="submission" date="2018-11" db="EMBL/GenBank/DDBJ databases">
        <title>the genome of Mesorhizobium tamadayense DSM 28320.</title>
        <authorList>
            <person name="Gao J."/>
        </authorList>
    </citation>
    <scope>NUCLEOTIDE SEQUENCE [LARGE SCALE GENOMIC DNA]</scope>
    <source>
        <strain evidence="2 3">DSM 28320</strain>
    </source>
</reference>
<evidence type="ECO:0000256" key="1">
    <source>
        <dbReference type="SAM" id="SignalP"/>
    </source>
</evidence>
<proteinExistence type="predicted"/>
<keyword evidence="1" id="KW-0732">Signal</keyword>
<accession>A0A3P3FUK6</accession>
<gene>
    <name evidence="2" type="ORF">EH240_12575</name>
</gene>
<evidence type="ECO:0000313" key="3">
    <source>
        <dbReference type="Proteomes" id="UP000273786"/>
    </source>
</evidence>
<feature type="signal peptide" evidence="1">
    <location>
        <begin position="1"/>
        <end position="20"/>
    </location>
</feature>
<name>A0A3P3FUK6_9HYPH</name>
<dbReference type="Proteomes" id="UP000273786">
    <property type="component" value="Unassembled WGS sequence"/>
</dbReference>
<feature type="chain" id="PRO_5018081507" description="DUF1311 domain-containing protein" evidence="1">
    <location>
        <begin position="21"/>
        <end position="116"/>
    </location>
</feature>
<dbReference type="EMBL" id="RQXT01000012">
    <property type="protein sequence ID" value="RRI02296.1"/>
    <property type="molecule type" value="Genomic_DNA"/>
</dbReference>
<protein>
    <recommendedName>
        <fullName evidence="4">DUF1311 domain-containing protein</fullName>
    </recommendedName>
</protein>
<organism evidence="2 3">
    <name type="scientific">Mesorhizobium tamadayense</name>
    <dbReference type="NCBI Taxonomy" id="425306"/>
    <lineage>
        <taxon>Bacteria</taxon>
        <taxon>Pseudomonadati</taxon>
        <taxon>Pseudomonadota</taxon>
        <taxon>Alphaproteobacteria</taxon>
        <taxon>Hyphomicrobiales</taxon>
        <taxon>Phyllobacteriaceae</taxon>
        <taxon>Mesorhizobium</taxon>
    </lineage>
</organism>
<comment type="caution">
    <text evidence="2">The sequence shown here is derived from an EMBL/GenBank/DDBJ whole genome shotgun (WGS) entry which is preliminary data.</text>
</comment>
<dbReference type="AlphaFoldDB" id="A0A3P3FUK6"/>
<sequence length="116" mass="12443">MKRLAFLIAAMLATVTVAHAQQIPRYDAAAYCRQISDTGGGSAVVYNGCMDMEQNAYNKRKPQWPSLPAKTRAYCDSLARMGGGGSYTVLDGCIDMEIGAVGSTPALALEWQGTYL</sequence>
<evidence type="ECO:0008006" key="4">
    <source>
        <dbReference type="Google" id="ProtNLM"/>
    </source>
</evidence>
<dbReference type="OrthoDB" id="8688581at2"/>
<dbReference type="RefSeq" id="WP_124998627.1">
    <property type="nucleotide sequence ID" value="NZ_RQXT01000012.1"/>
</dbReference>
<keyword evidence="3" id="KW-1185">Reference proteome</keyword>